<name>A0ABT9RA67_9ACTN</name>
<dbReference type="Pfam" id="PF01494">
    <property type="entry name" value="FAD_binding_3"/>
    <property type="match status" value="2"/>
</dbReference>
<gene>
    <name evidence="4" type="ORF">J2S55_005012</name>
</gene>
<feature type="domain" description="FAD-binding" evidence="3">
    <location>
        <begin position="4"/>
        <end position="172"/>
    </location>
</feature>
<evidence type="ECO:0000313" key="4">
    <source>
        <dbReference type="EMBL" id="MDP9865746.1"/>
    </source>
</evidence>
<dbReference type="EMBL" id="JAUSRB010000002">
    <property type="protein sequence ID" value="MDP9865746.1"/>
    <property type="molecule type" value="Genomic_DNA"/>
</dbReference>
<organism evidence="4 5">
    <name type="scientific">Streptosporangium brasiliense</name>
    <dbReference type="NCBI Taxonomy" id="47480"/>
    <lineage>
        <taxon>Bacteria</taxon>
        <taxon>Bacillati</taxon>
        <taxon>Actinomycetota</taxon>
        <taxon>Actinomycetes</taxon>
        <taxon>Streptosporangiales</taxon>
        <taxon>Streptosporangiaceae</taxon>
        <taxon>Streptosporangium</taxon>
    </lineage>
</organism>
<protein>
    <submittedName>
        <fullName evidence="4">2-polyprenyl-6-methoxyphenol hydroxylase-like FAD-dependent oxidoreductase</fullName>
    </submittedName>
</protein>
<comment type="caution">
    <text evidence="4">The sequence shown here is derived from an EMBL/GenBank/DDBJ whole genome shotgun (WGS) entry which is preliminary data.</text>
</comment>
<dbReference type="PRINTS" id="PR00420">
    <property type="entry name" value="RNGMNOXGNASE"/>
</dbReference>
<dbReference type="Proteomes" id="UP001230426">
    <property type="component" value="Unassembled WGS sequence"/>
</dbReference>
<evidence type="ECO:0000256" key="1">
    <source>
        <dbReference type="ARBA" id="ARBA00023002"/>
    </source>
</evidence>
<dbReference type="InterPro" id="IPR036188">
    <property type="entry name" value="FAD/NAD-bd_sf"/>
</dbReference>
<keyword evidence="1" id="KW-0560">Oxidoreductase</keyword>
<proteinExistence type="predicted"/>
<dbReference type="SUPFAM" id="SSF51905">
    <property type="entry name" value="FAD/NAD(P)-binding domain"/>
    <property type="match status" value="1"/>
</dbReference>
<keyword evidence="5" id="KW-1185">Reference proteome</keyword>
<reference evidence="4 5" key="1">
    <citation type="submission" date="2023-07" db="EMBL/GenBank/DDBJ databases">
        <title>Sequencing the genomes of 1000 actinobacteria strains.</title>
        <authorList>
            <person name="Klenk H.-P."/>
        </authorList>
    </citation>
    <scope>NUCLEOTIDE SEQUENCE [LARGE SCALE GENOMIC DNA]</scope>
    <source>
        <strain evidence="4 5">DSM 44109</strain>
    </source>
</reference>
<dbReference type="InterPro" id="IPR050493">
    <property type="entry name" value="FAD-dep_Monooxygenase_BioMet"/>
</dbReference>
<dbReference type="PANTHER" id="PTHR13789">
    <property type="entry name" value="MONOOXYGENASE"/>
    <property type="match status" value="1"/>
</dbReference>
<dbReference type="Gene3D" id="3.50.50.60">
    <property type="entry name" value="FAD/NAD(P)-binding domain"/>
    <property type="match status" value="1"/>
</dbReference>
<feature type="domain" description="FAD-binding" evidence="3">
    <location>
        <begin position="278"/>
        <end position="340"/>
    </location>
</feature>
<keyword evidence="2" id="KW-0503">Monooxygenase</keyword>
<sequence length="389" mass="40348">MARAVVIGAGIGGLTAAVALQQRGWEVTVFERAPSLEPVGSGLAVAANALKALDTIGVGDEIRKLSAVQGEGGVRRADGRWLIRTTDEATTARYGGDSVVLLRRADLVGALSARLAPGTVRLNSTVKGVDPETGRVTVRTGSAETGPVESEPVEAELVVAADGIHSPTRVALFPGHPGPRYAGTTSWRVLIPYGSVPGQTSESWGDGKVFGVMPLAGGLVYCYATDAVPAGGGGGDQRAELLRLFGGWHDPIPALLAAAAPENVLRNDVHHLTTPLPAMHRGRVALLGDAAHPMTPNLGQGACQAIEDAVVLAHLADRGAAGLAGYTAARLKRTSEIVARSASICRATRIRNPLAVRLRDMTIALAWRLTPGRMTGAMDEVVGWTPPAP</sequence>
<dbReference type="InterPro" id="IPR002938">
    <property type="entry name" value="FAD-bd"/>
</dbReference>
<dbReference type="PANTHER" id="PTHR13789:SF309">
    <property type="entry name" value="PUTATIVE (AFU_ORTHOLOGUE AFUA_6G14510)-RELATED"/>
    <property type="match status" value="1"/>
</dbReference>
<accession>A0ABT9RA67</accession>
<evidence type="ECO:0000313" key="5">
    <source>
        <dbReference type="Proteomes" id="UP001230426"/>
    </source>
</evidence>
<dbReference type="RefSeq" id="WP_306865516.1">
    <property type="nucleotide sequence ID" value="NZ_JAUSRB010000002.1"/>
</dbReference>
<evidence type="ECO:0000256" key="2">
    <source>
        <dbReference type="ARBA" id="ARBA00023033"/>
    </source>
</evidence>
<evidence type="ECO:0000259" key="3">
    <source>
        <dbReference type="Pfam" id="PF01494"/>
    </source>
</evidence>